<dbReference type="InterPro" id="IPR011990">
    <property type="entry name" value="TPR-like_helical_dom_sf"/>
</dbReference>
<reference evidence="4" key="1">
    <citation type="journal article" date="2017" name="bioRxiv">
        <title>Comparative analysis of the genomes of Stylophora pistillata and Acropora digitifera provides evidence for extensive differences between species of corals.</title>
        <authorList>
            <person name="Voolstra C.R."/>
            <person name="Li Y."/>
            <person name="Liew Y.J."/>
            <person name="Baumgarten S."/>
            <person name="Zoccola D."/>
            <person name="Flot J.-F."/>
            <person name="Tambutte S."/>
            <person name="Allemand D."/>
            <person name="Aranda M."/>
        </authorList>
    </citation>
    <scope>NUCLEOTIDE SEQUENCE [LARGE SCALE GENOMIC DNA]</scope>
</reference>
<dbReference type="InterPro" id="IPR019734">
    <property type="entry name" value="TPR_rpt"/>
</dbReference>
<dbReference type="OrthoDB" id="5985082at2759"/>
<accession>A0A2B4R5I9</accession>
<feature type="repeat" description="TPR" evidence="1">
    <location>
        <begin position="158"/>
        <end position="191"/>
    </location>
</feature>
<comment type="caution">
    <text evidence="3">The sequence shown here is derived from an EMBL/GenBank/DDBJ whole genome shotgun (WGS) entry which is preliminary data.</text>
</comment>
<dbReference type="PANTHER" id="PTHR10098">
    <property type="entry name" value="RAPSYN-RELATED"/>
    <property type="match status" value="1"/>
</dbReference>
<feature type="repeat" description="TPR" evidence="1">
    <location>
        <begin position="238"/>
        <end position="271"/>
    </location>
</feature>
<dbReference type="SMART" id="SM00028">
    <property type="entry name" value="TPR"/>
    <property type="match status" value="13"/>
</dbReference>
<feature type="repeat" description="TPR" evidence="1">
    <location>
        <begin position="278"/>
        <end position="311"/>
    </location>
</feature>
<dbReference type="Pfam" id="PF13424">
    <property type="entry name" value="TPR_12"/>
    <property type="match status" value="6"/>
</dbReference>
<dbReference type="Pfam" id="PF12770">
    <property type="entry name" value="CHAT"/>
    <property type="match status" value="1"/>
</dbReference>
<dbReference type="Gene3D" id="1.25.40.10">
    <property type="entry name" value="Tetratricopeptide repeat domain"/>
    <property type="match status" value="4"/>
</dbReference>
<feature type="repeat" description="TPR" evidence="1">
    <location>
        <begin position="500"/>
        <end position="533"/>
    </location>
</feature>
<feature type="repeat" description="TPR" evidence="1">
    <location>
        <begin position="576"/>
        <end position="609"/>
    </location>
</feature>
<evidence type="ECO:0000313" key="3">
    <source>
        <dbReference type="EMBL" id="PFX12083.1"/>
    </source>
</evidence>
<feature type="repeat" description="TPR" evidence="1">
    <location>
        <begin position="460"/>
        <end position="493"/>
    </location>
</feature>
<protein>
    <submittedName>
        <fullName evidence="3">Tetratricopeptide repeat protein 28</fullName>
    </submittedName>
</protein>
<evidence type="ECO:0000256" key="1">
    <source>
        <dbReference type="PROSITE-ProRule" id="PRU00339"/>
    </source>
</evidence>
<dbReference type="AlphaFoldDB" id="A0A2B4R5I9"/>
<evidence type="ECO:0000259" key="2">
    <source>
        <dbReference type="Pfam" id="PF12770"/>
    </source>
</evidence>
<dbReference type="SUPFAM" id="SSF81901">
    <property type="entry name" value="HCP-like"/>
    <property type="match status" value="1"/>
</dbReference>
<dbReference type="PANTHER" id="PTHR10098:SF108">
    <property type="entry name" value="TETRATRICOPEPTIDE REPEAT PROTEIN 28"/>
    <property type="match status" value="1"/>
</dbReference>
<feature type="repeat" description="TPR" evidence="1">
    <location>
        <begin position="318"/>
        <end position="351"/>
    </location>
</feature>
<feature type="repeat" description="TPR" evidence="1">
    <location>
        <begin position="358"/>
        <end position="391"/>
    </location>
</feature>
<name>A0A2B4R5I9_STYPI</name>
<dbReference type="PROSITE" id="PS50005">
    <property type="entry name" value="TPR"/>
    <property type="match status" value="11"/>
</dbReference>
<dbReference type="InterPro" id="IPR024983">
    <property type="entry name" value="CHAT_dom"/>
</dbReference>
<feature type="repeat" description="TPR" evidence="1">
    <location>
        <begin position="398"/>
        <end position="431"/>
    </location>
</feature>
<proteinExistence type="predicted"/>
<dbReference type="EMBL" id="LSMT01001603">
    <property type="protein sequence ID" value="PFX12083.1"/>
    <property type="molecule type" value="Genomic_DNA"/>
</dbReference>
<organism evidence="3 4">
    <name type="scientific">Stylophora pistillata</name>
    <name type="common">Smooth cauliflower coral</name>
    <dbReference type="NCBI Taxonomy" id="50429"/>
    <lineage>
        <taxon>Eukaryota</taxon>
        <taxon>Metazoa</taxon>
        <taxon>Cnidaria</taxon>
        <taxon>Anthozoa</taxon>
        <taxon>Hexacorallia</taxon>
        <taxon>Scleractinia</taxon>
        <taxon>Astrocoeniina</taxon>
        <taxon>Pocilloporidae</taxon>
        <taxon>Stylophora</taxon>
    </lineage>
</organism>
<dbReference type="Proteomes" id="UP000225706">
    <property type="component" value="Unassembled WGS sequence"/>
</dbReference>
<sequence length="1128" mass="126557">MLMTERDLQAIELCKECLVLLNSIALGEEDQFTIQSIILINDTMMSAYFNISDYTNAERCARKLLFPLHDFGDTKSEGQVRLQLAKILRKQRKFEDARKQYEIAIGNMKTIGERVMEANGYISLGIMLKSLGEYQKAKDYFEKALAIQMQIGDKGGEAATYVILGAVLISLGEYQKAKEYCEKALAIQMQIGDKEGEAAIYVNLGKVLVSLGEYQKAKEYCEKALAIQMQIGNEGGEATAYGNLGNVLASLGEYQKAKEYCEKALAIQMQIGDKGGEAAIYVNLGNVLASLGEYQKAKEYCEKALAIQMQIGDKKGEAAAYGNLGNVLASLGECQKAKEYHEKALAIQMQIGDKGGEAIAYGNLGNVLRSLGEYQKAKEYHGKALAIQMQIGDKKGEAAAYGNLGNVLESLGEYQKAKEYYEKALAIIIKTGERSGQKAKEYYEKALAIQMQIGDKRGEATTYANLGNVLRSLHEDQKAKEYYEKSLAITMQIYDKGREVGSYINLGSVLQSLGEYQKAKEYYEKALANIIEVGNRSALALLYLKLGSVSSAREKYLYGEKALSIATEIGDRERQAGAFHLLGEFFLWRKDYQKAIECYRKQLAINGEICNREGLARSYLNLGFVSLNIGESERAEEYLEKVRWINSDMGVIDLELSTLCLMSMCRRFEPRSKEAYLYLYQYIAEHEAWRNSQQGNEQFQLDILEFTDAPYKRLSRLLSFAGNLRDALYVEELTRARCLADLVARNFSIENHISADPQSWYGMEEIVNKERDSAFLYISYDDRRVFLWVLKANGDILFRYSEEVDDKTLMAENAYDLNTYFNKSIRGFGVLPRQKCEDRSLTETMPILTQDESEADLRGEKAEDTERMLSECFKLIIAPVAELLTEPEIIIVPERNLYRVPFVALRDQPGGKSLAETYRLRIVPSLTTLRLIQNCPADYHNHTGALVVGSPKVGRARYRGKIHNFASLTGARKEAEMIGQLLGVQPLLGERATREAVLQEISSVSLIHIAAHGNADRGEIALSPCPTAKSIPEEEDYLLRIADISQVKLRAKLVVLSCCHSGRGEIKVEGVIGIARAFLASGARSVLVTLWAIEDKATEQFMNRFYRHLVDGFSASECLHQAMKWLRK</sequence>
<gene>
    <name evidence="3" type="primary">TTC28</name>
    <name evidence="3" type="ORF">AWC38_SpisGene24012</name>
</gene>
<keyword evidence="4" id="KW-1185">Reference proteome</keyword>
<dbReference type="Pfam" id="PF13181">
    <property type="entry name" value="TPR_8"/>
    <property type="match status" value="2"/>
</dbReference>
<feature type="domain" description="CHAT" evidence="2">
    <location>
        <begin position="869"/>
        <end position="1127"/>
    </location>
</feature>
<evidence type="ECO:0000313" key="4">
    <source>
        <dbReference type="Proteomes" id="UP000225706"/>
    </source>
</evidence>
<dbReference type="PROSITE" id="PS50293">
    <property type="entry name" value="TPR_REGION"/>
    <property type="match status" value="6"/>
</dbReference>
<feature type="repeat" description="TPR" evidence="1">
    <location>
        <begin position="198"/>
        <end position="231"/>
    </location>
</feature>
<keyword evidence="1" id="KW-0802">TPR repeat</keyword>
<feature type="repeat" description="TPR" evidence="1">
    <location>
        <begin position="118"/>
        <end position="151"/>
    </location>
</feature>
<dbReference type="SUPFAM" id="SSF48452">
    <property type="entry name" value="TPR-like"/>
    <property type="match status" value="2"/>
</dbReference>